<organism evidence="2 3">
    <name type="scientific">Halobacillus karajensis</name>
    <dbReference type="NCBI Taxonomy" id="195088"/>
    <lineage>
        <taxon>Bacteria</taxon>
        <taxon>Bacillati</taxon>
        <taxon>Bacillota</taxon>
        <taxon>Bacilli</taxon>
        <taxon>Bacillales</taxon>
        <taxon>Bacillaceae</taxon>
        <taxon>Halobacillus</taxon>
    </lineage>
</organism>
<keyword evidence="1" id="KW-1133">Transmembrane helix</keyword>
<keyword evidence="3" id="KW-1185">Reference proteome</keyword>
<evidence type="ECO:0000313" key="3">
    <source>
        <dbReference type="Proteomes" id="UP000028868"/>
    </source>
</evidence>
<accession>A0A024P467</accession>
<gene>
    <name evidence="2" type="ORF">BN983_01295</name>
</gene>
<sequence length="52" mass="6073">MILFTYYVDRYYSGNLVITGDALILFILWQGRYESCHPVSTPSPDNERTRIS</sequence>
<proteinExistence type="predicted"/>
<dbReference type="Proteomes" id="UP000028868">
    <property type="component" value="Unassembled WGS sequence"/>
</dbReference>
<evidence type="ECO:0000313" key="2">
    <source>
        <dbReference type="EMBL" id="CDQ23076.1"/>
    </source>
</evidence>
<keyword evidence="1" id="KW-0812">Transmembrane</keyword>
<name>A0A024P467_9BACI</name>
<keyword evidence="1" id="KW-0472">Membrane</keyword>
<comment type="caution">
    <text evidence="2">The sequence shown here is derived from an EMBL/GenBank/DDBJ whole genome shotgun (WGS) entry which is preliminary data.</text>
</comment>
<feature type="transmembrane region" description="Helical" evidence="1">
    <location>
        <begin position="12"/>
        <end position="29"/>
    </location>
</feature>
<dbReference type="AlphaFoldDB" id="A0A024P467"/>
<reference evidence="3" key="1">
    <citation type="submission" date="2014-03" db="EMBL/GenBank/DDBJ databases">
        <authorList>
            <person name="Urmite Genomes U."/>
        </authorList>
    </citation>
    <scope>NUCLEOTIDE SEQUENCE [LARGE SCALE GENOMIC DNA]</scope>
    <source>
        <strain evidence="3">HD-03</strain>
    </source>
</reference>
<reference evidence="2 3" key="2">
    <citation type="submission" date="2014-05" db="EMBL/GenBank/DDBJ databases">
        <title>Draft genome sequence of Halobacillus karajensis HK-03.</title>
        <authorList>
            <person name="Khelaifia S."/>
            <person name="Croce O."/>
            <person name="Lagier J.C."/>
            <person name="Raoult D."/>
        </authorList>
    </citation>
    <scope>NUCLEOTIDE SEQUENCE [LARGE SCALE GENOMIC DNA]</scope>
    <source>
        <strain evidence="2 3">HD-03</strain>
    </source>
</reference>
<protein>
    <submittedName>
        <fullName evidence="2">Uncharacterized protein</fullName>
    </submittedName>
</protein>
<dbReference type="EMBL" id="CCDI010000001">
    <property type="protein sequence ID" value="CDQ23076.1"/>
    <property type="molecule type" value="Genomic_DNA"/>
</dbReference>
<evidence type="ECO:0000256" key="1">
    <source>
        <dbReference type="SAM" id="Phobius"/>
    </source>
</evidence>